<dbReference type="CDD" id="cd00077">
    <property type="entry name" value="HDc"/>
    <property type="match status" value="1"/>
</dbReference>
<feature type="compositionally biased region" description="Basic and acidic residues" evidence="8">
    <location>
        <begin position="226"/>
        <end position="242"/>
    </location>
</feature>
<evidence type="ECO:0000256" key="2">
    <source>
        <dbReference type="ARBA" id="ARBA00022475"/>
    </source>
</evidence>
<feature type="compositionally biased region" description="Basic and acidic residues" evidence="8">
    <location>
        <begin position="203"/>
        <end position="214"/>
    </location>
</feature>
<dbReference type="Gene3D" id="1.10.3210.10">
    <property type="entry name" value="Hypothetical protein af1432"/>
    <property type="match status" value="1"/>
</dbReference>
<sequence length="419" mass="48109">MNYPELLRHIREYALAYYKTHANDKLIYHDKGHTEDMVAAAMQIGNHYQLNDRDFFIVQAAAWFHDLGYMVDIAHHEAQSAVLALNFLQKHNANDEDIDAIKGCILATQMPQKPVTLLDKIICDADLFHLGTDDFFKKDKQLLKEINALYHKDLSKLEWRRKSIHFLEEHHYHTDYCQLLLNSGKEANIQTLKNKIAAAEKKAEDKAEEKHTETMQETAITTVDDDSAKPEKDGKKKKADRPDKGIETMFRISSSNHQRLSDMADNKAHIMITVNSIILSAVISLLLRKLTDYEYLTIPTFILLSISLLAMTFSILATRPSIPTGIFKRADVDERRVNLLFFGNFYKMPLEDYTYGMVKMMEDKEFLYGSLIKDVYAQGVVLGKKYRLLRIAYNIFMFGLIAAVLAFIIASALYSKGHK</sequence>
<evidence type="ECO:0000256" key="9">
    <source>
        <dbReference type="SAM" id="Phobius"/>
    </source>
</evidence>
<dbReference type="Pfam" id="PF18967">
    <property type="entry name" value="PycTM"/>
    <property type="match status" value="1"/>
</dbReference>
<protein>
    <submittedName>
        <fullName evidence="11">Phosphohydrolase</fullName>
    </submittedName>
</protein>
<feature type="transmembrane region" description="Helical" evidence="9">
    <location>
        <begin position="391"/>
        <end position="414"/>
    </location>
</feature>
<keyword evidence="3 9" id="KW-0812">Transmembrane</keyword>
<comment type="subcellular location">
    <subcellularLocation>
        <location evidence="1">Cell membrane</location>
    </subcellularLocation>
</comment>
<dbReference type="SUPFAM" id="SSF109604">
    <property type="entry name" value="HD-domain/PDEase-like"/>
    <property type="match status" value="1"/>
</dbReference>
<evidence type="ECO:0000256" key="3">
    <source>
        <dbReference type="ARBA" id="ARBA00022692"/>
    </source>
</evidence>
<keyword evidence="7 9" id="KW-0472">Membrane</keyword>
<dbReference type="RefSeq" id="WP_191174291.1">
    <property type="nucleotide sequence ID" value="NZ_JACWMW010000001.1"/>
</dbReference>
<feature type="domain" description="Pycsar effector protein" evidence="10">
    <location>
        <begin position="249"/>
        <end position="409"/>
    </location>
</feature>
<feature type="region of interest" description="Disordered" evidence="8">
    <location>
        <begin position="203"/>
        <end position="242"/>
    </location>
</feature>
<evidence type="ECO:0000256" key="6">
    <source>
        <dbReference type="ARBA" id="ARBA00023118"/>
    </source>
</evidence>
<evidence type="ECO:0000313" key="12">
    <source>
        <dbReference type="Proteomes" id="UP000618754"/>
    </source>
</evidence>
<evidence type="ECO:0000256" key="7">
    <source>
        <dbReference type="ARBA" id="ARBA00023136"/>
    </source>
</evidence>
<proteinExistence type="predicted"/>
<evidence type="ECO:0000256" key="1">
    <source>
        <dbReference type="ARBA" id="ARBA00004236"/>
    </source>
</evidence>
<name>A0ABR7X1E2_9SPHI</name>
<accession>A0ABR7X1E2</accession>
<comment type="caution">
    <text evidence="11">The sequence shown here is derived from an EMBL/GenBank/DDBJ whole genome shotgun (WGS) entry which is preliminary data.</text>
</comment>
<keyword evidence="2" id="KW-1003">Cell membrane</keyword>
<evidence type="ECO:0000259" key="10">
    <source>
        <dbReference type="Pfam" id="PF18967"/>
    </source>
</evidence>
<reference evidence="11 12" key="1">
    <citation type="submission" date="2020-09" db="EMBL/GenBank/DDBJ databases">
        <title>Novel species of Mucilaginibacter isolated from a glacier on the Tibetan Plateau.</title>
        <authorList>
            <person name="Liu Q."/>
            <person name="Xin Y.-H."/>
        </authorList>
    </citation>
    <scope>NUCLEOTIDE SEQUENCE [LARGE SCALE GENOMIC DNA]</scope>
    <source>
        <strain evidence="11 12">CGMCC 1.13878</strain>
    </source>
</reference>
<keyword evidence="5 9" id="KW-1133">Transmembrane helix</keyword>
<dbReference type="InterPro" id="IPR043760">
    <property type="entry name" value="PycTM_dom"/>
</dbReference>
<evidence type="ECO:0000256" key="5">
    <source>
        <dbReference type="ARBA" id="ARBA00022989"/>
    </source>
</evidence>
<organism evidence="11 12">
    <name type="scientific">Mucilaginibacter rigui</name>
    <dbReference type="NCBI Taxonomy" id="534635"/>
    <lineage>
        <taxon>Bacteria</taxon>
        <taxon>Pseudomonadati</taxon>
        <taxon>Bacteroidota</taxon>
        <taxon>Sphingobacteriia</taxon>
        <taxon>Sphingobacteriales</taxon>
        <taxon>Sphingobacteriaceae</taxon>
        <taxon>Mucilaginibacter</taxon>
    </lineage>
</organism>
<keyword evidence="6" id="KW-0051">Antiviral defense</keyword>
<dbReference type="Proteomes" id="UP000618754">
    <property type="component" value="Unassembled WGS sequence"/>
</dbReference>
<evidence type="ECO:0000313" key="11">
    <source>
        <dbReference type="EMBL" id="MBD1384416.1"/>
    </source>
</evidence>
<dbReference type="InterPro" id="IPR003607">
    <property type="entry name" value="HD/PDEase_dom"/>
</dbReference>
<evidence type="ECO:0000256" key="8">
    <source>
        <dbReference type="SAM" id="MobiDB-lite"/>
    </source>
</evidence>
<keyword evidence="12" id="KW-1185">Reference proteome</keyword>
<gene>
    <name evidence="11" type="ORF">IDJ75_03930</name>
</gene>
<evidence type="ECO:0000256" key="4">
    <source>
        <dbReference type="ARBA" id="ARBA00022741"/>
    </source>
</evidence>
<keyword evidence="4" id="KW-0547">Nucleotide-binding</keyword>
<feature type="transmembrane region" description="Helical" evidence="9">
    <location>
        <begin position="293"/>
        <end position="318"/>
    </location>
</feature>
<dbReference type="EMBL" id="JACWMW010000001">
    <property type="protein sequence ID" value="MBD1384416.1"/>
    <property type="molecule type" value="Genomic_DNA"/>
</dbReference>